<accession>A0ABR1C317</accession>
<keyword evidence="2" id="KW-1185">Reference proteome</keyword>
<gene>
    <name evidence="1" type="primary">Necator_chrII.g4776</name>
    <name evidence="1" type="ORF">RB195_016984</name>
</gene>
<evidence type="ECO:0000313" key="2">
    <source>
        <dbReference type="Proteomes" id="UP001303046"/>
    </source>
</evidence>
<organism evidence="1 2">
    <name type="scientific">Necator americanus</name>
    <name type="common">Human hookworm</name>
    <dbReference type="NCBI Taxonomy" id="51031"/>
    <lineage>
        <taxon>Eukaryota</taxon>
        <taxon>Metazoa</taxon>
        <taxon>Ecdysozoa</taxon>
        <taxon>Nematoda</taxon>
        <taxon>Chromadorea</taxon>
        <taxon>Rhabditida</taxon>
        <taxon>Rhabditina</taxon>
        <taxon>Rhabditomorpha</taxon>
        <taxon>Strongyloidea</taxon>
        <taxon>Ancylostomatidae</taxon>
        <taxon>Bunostominae</taxon>
        <taxon>Necator</taxon>
    </lineage>
</organism>
<sequence>MVIPSTRHPTERRCSVSSSTLIEVFWKPNGLGWGEKRFSLPALLLHLFMVDLSWSLNCWNWNLEYLRDEEFKIERTDKRPQCLFQMDVPCNVTNIERSAHYTVTFSEHIKQERKDNTVPLQTSVGYAH</sequence>
<dbReference type="EMBL" id="JAVFWL010000002">
    <property type="protein sequence ID" value="KAK6732932.1"/>
    <property type="molecule type" value="Genomic_DNA"/>
</dbReference>
<dbReference type="Proteomes" id="UP001303046">
    <property type="component" value="Unassembled WGS sequence"/>
</dbReference>
<evidence type="ECO:0008006" key="3">
    <source>
        <dbReference type="Google" id="ProtNLM"/>
    </source>
</evidence>
<evidence type="ECO:0000313" key="1">
    <source>
        <dbReference type="EMBL" id="KAK6732932.1"/>
    </source>
</evidence>
<proteinExistence type="predicted"/>
<reference evidence="1 2" key="1">
    <citation type="submission" date="2023-08" db="EMBL/GenBank/DDBJ databases">
        <title>A Necator americanus chromosomal reference genome.</title>
        <authorList>
            <person name="Ilik V."/>
            <person name="Petrzelkova K.J."/>
            <person name="Pardy F."/>
            <person name="Fuh T."/>
            <person name="Niatou-Singa F.S."/>
            <person name="Gouil Q."/>
            <person name="Baker L."/>
            <person name="Ritchie M.E."/>
            <person name="Jex A.R."/>
            <person name="Gazzola D."/>
            <person name="Li H."/>
            <person name="Toshio Fujiwara R."/>
            <person name="Zhan B."/>
            <person name="Aroian R.V."/>
            <person name="Pafco B."/>
            <person name="Schwarz E.M."/>
        </authorList>
    </citation>
    <scope>NUCLEOTIDE SEQUENCE [LARGE SCALE GENOMIC DNA]</scope>
    <source>
        <strain evidence="1 2">Aroian</strain>
        <tissue evidence="1">Whole animal</tissue>
    </source>
</reference>
<name>A0ABR1C317_NECAM</name>
<comment type="caution">
    <text evidence="1">The sequence shown here is derived from an EMBL/GenBank/DDBJ whole genome shotgun (WGS) entry which is preliminary data.</text>
</comment>
<protein>
    <recommendedName>
        <fullName evidence="3">Fibronectin type-III domain-containing protein</fullName>
    </recommendedName>
</protein>